<dbReference type="AlphaFoldDB" id="A0A0F9QSA1"/>
<dbReference type="InterPro" id="IPR004017">
    <property type="entry name" value="Cys_rich_dom"/>
</dbReference>
<dbReference type="PROSITE" id="PS00198">
    <property type="entry name" value="4FE4S_FER_1"/>
    <property type="match status" value="1"/>
</dbReference>
<dbReference type="Pfam" id="PF13183">
    <property type="entry name" value="Fer4_8"/>
    <property type="match status" value="1"/>
</dbReference>
<dbReference type="GO" id="GO:0016491">
    <property type="term" value="F:oxidoreductase activity"/>
    <property type="evidence" value="ECO:0007669"/>
    <property type="project" value="UniProtKB-KW"/>
</dbReference>
<dbReference type="InterPro" id="IPR051460">
    <property type="entry name" value="HdrC_iron-sulfur_subunit"/>
</dbReference>
<evidence type="ECO:0000256" key="2">
    <source>
        <dbReference type="ARBA" id="ARBA00022723"/>
    </source>
</evidence>
<dbReference type="InterPro" id="IPR017896">
    <property type="entry name" value="4Fe4S_Fe-S-bd"/>
</dbReference>
<dbReference type="GO" id="GO:0051539">
    <property type="term" value="F:4 iron, 4 sulfur cluster binding"/>
    <property type="evidence" value="ECO:0007669"/>
    <property type="project" value="UniProtKB-KW"/>
</dbReference>
<dbReference type="InterPro" id="IPR017900">
    <property type="entry name" value="4Fe4S_Fe_S_CS"/>
</dbReference>
<dbReference type="GO" id="GO:0005886">
    <property type="term" value="C:plasma membrane"/>
    <property type="evidence" value="ECO:0007669"/>
    <property type="project" value="TreeGrafter"/>
</dbReference>
<evidence type="ECO:0000256" key="1">
    <source>
        <dbReference type="ARBA" id="ARBA00022485"/>
    </source>
</evidence>
<dbReference type="SUPFAM" id="SSF46548">
    <property type="entry name" value="alpha-helical ferredoxin"/>
    <property type="match status" value="1"/>
</dbReference>
<dbReference type="InterPro" id="IPR009051">
    <property type="entry name" value="Helical_ferredxn"/>
</dbReference>
<organism evidence="7">
    <name type="scientific">marine sediment metagenome</name>
    <dbReference type="NCBI Taxonomy" id="412755"/>
    <lineage>
        <taxon>unclassified sequences</taxon>
        <taxon>metagenomes</taxon>
        <taxon>ecological metagenomes</taxon>
    </lineage>
</organism>
<evidence type="ECO:0000256" key="5">
    <source>
        <dbReference type="ARBA" id="ARBA00023014"/>
    </source>
</evidence>
<gene>
    <name evidence="7" type="ORF">LCGC14_1059780</name>
</gene>
<sequence length="426" mass="49712">MDKITEIEKQDKSEKKIEDTDYYLKKIYEQDLRIMVRRCISCGRCSGVCQLSKVQKYTPSRIIQMILEGFEDKVIESGVLWDCLTCNTCMTYCPEDISFADLVRVAKYKMRKLRIQNVDDYIAHKGMYTTISEIMSQSSISPKRNLDWIPKGCKTSDKGDILYYVGCLPYFKFEFENLDSIAENTLKLLCLIEKEPIVVKEDEICCGHDLYWGQGKLKSFIRLAEKNLKAFESSGVTTIVTACAECYRTLKIDYQNLFGDFNKKFKVVHIIEYIYDSWKQGKIEFKNPTQEEEKIKFTYHDPCRLSRFLSKDDKLMEKVREIFDQLKDQGYEFNEMAHNKKDALCCGVNSWMNCNEKSKALRYKRVVEAKAVGTIMVTSCPKCRIHLQCLQEDYEDLASVQILDFSEFIVDLINLISINEKIEVKD</sequence>
<evidence type="ECO:0000313" key="7">
    <source>
        <dbReference type="EMBL" id="KKN08128.1"/>
    </source>
</evidence>
<dbReference type="Pfam" id="PF02754">
    <property type="entry name" value="CCG"/>
    <property type="match status" value="2"/>
</dbReference>
<dbReference type="PROSITE" id="PS51379">
    <property type="entry name" value="4FE4S_FER_2"/>
    <property type="match status" value="1"/>
</dbReference>
<keyword evidence="5" id="KW-0411">Iron-sulfur</keyword>
<keyword evidence="4" id="KW-0408">Iron</keyword>
<reference evidence="7" key="1">
    <citation type="journal article" date="2015" name="Nature">
        <title>Complex archaea that bridge the gap between prokaryotes and eukaryotes.</title>
        <authorList>
            <person name="Spang A."/>
            <person name="Saw J.H."/>
            <person name="Jorgensen S.L."/>
            <person name="Zaremba-Niedzwiedzka K."/>
            <person name="Martijn J."/>
            <person name="Lind A.E."/>
            <person name="van Eijk R."/>
            <person name="Schleper C."/>
            <person name="Guy L."/>
            <person name="Ettema T.J."/>
        </authorList>
    </citation>
    <scope>NUCLEOTIDE SEQUENCE</scope>
</reference>
<name>A0A0F9QSA1_9ZZZZ</name>
<evidence type="ECO:0000256" key="4">
    <source>
        <dbReference type="ARBA" id="ARBA00023004"/>
    </source>
</evidence>
<accession>A0A0F9QSA1</accession>
<protein>
    <recommendedName>
        <fullName evidence="6">4Fe-4S ferredoxin-type domain-containing protein</fullName>
    </recommendedName>
</protein>
<keyword evidence="1" id="KW-0004">4Fe-4S</keyword>
<dbReference type="EMBL" id="LAZR01004490">
    <property type="protein sequence ID" value="KKN08128.1"/>
    <property type="molecule type" value="Genomic_DNA"/>
</dbReference>
<dbReference type="GO" id="GO:0046872">
    <property type="term" value="F:metal ion binding"/>
    <property type="evidence" value="ECO:0007669"/>
    <property type="project" value="UniProtKB-KW"/>
</dbReference>
<proteinExistence type="predicted"/>
<feature type="domain" description="4Fe-4S ferredoxin-type" evidence="6">
    <location>
        <begin position="30"/>
        <end position="60"/>
    </location>
</feature>
<keyword evidence="2" id="KW-0479">Metal-binding</keyword>
<evidence type="ECO:0000256" key="3">
    <source>
        <dbReference type="ARBA" id="ARBA00023002"/>
    </source>
</evidence>
<comment type="caution">
    <text evidence="7">The sequence shown here is derived from an EMBL/GenBank/DDBJ whole genome shotgun (WGS) entry which is preliminary data.</text>
</comment>
<keyword evidence="3" id="KW-0560">Oxidoreductase</keyword>
<dbReference type="Gene3D" id="1.10.1060.10">
    <property type="entry name" value="Alpha-helical ferredoxin"/>
    <property type="match status" value="1"/>
</dbReference>
<evidence type="ECO:0000259" key="6">
    <source>
        <dbReference type="PROSITE" id="PS51379"/>
    </source>
</evidence>
<dbReference type="PANTHER" id="PTHR43255:SF1">
    <property type="entry name" value="IRON-SULFUR-BINDING OXIDOREDUCTASE FADF-RELATED"/>
    <property type="match status" value="1"/>
</dbReference>
<dbReference type="PANTHER" id="PTHR43255">
    <property type="entry name" value="IRON-SULFUR-BINDING OXIDOREDUCTASE FADF-RELATED-RELATED"/>
    <property type="match status" value="1"/>
</dbReference>